<sequence>MAQSALRVATGLQQSLTKECLSKAAECFKQSPRQLLFYNPVKFEIRHAFPASKLSLYSQEINGTTYWLGNIRNKLCRDTPIFTYDGIYNEDDFLQAFDQFKDILGLFRRKKLPMVVGESKLTQAVSDGHFGLTSQEY</sequence>
<evidence type="ECO:0000313" key="2">
    <source>
        <dbReference type="Proteomes" id="UP000053660"/>
    </source>
</evidence>
<dbReference type="Proteomes" id="UP000053660">
    <property type="component" value="Unassembled WGS sequence"/>
</dbReference>
<proteinExistence type="predicted"/>
<evidence type="ECO:0000313" key="1">
    <source>
        <dbReference type="EMBL" id="KHJ95368.1"/>
    </source>
</evidence>
<protein>
    <submittedName>
        <fullName evidence="1">Uncharacterized protein</fullName>
    </submittedName>
</protein>
<accession>A0A0B1TCS5</accession>
<gene>
    <name evidence="1" type="ORF">OESDEN_04687</name>
</gene>
<dbReference type="EMBL" id="KN549986">
    <property type="protein sequence ID" value="KHJ95368.1"/>
    <property type="molecule type" value="Genomic_DNA"/>
</dbReference>
<dbReference type="OrthoDB" id="7305308at2759"/>
<reference evidence="1 2" key="1">
    <citation type="submission" date="2014-03" db="EMBL/GenBank/DDBJ databases">
        <title>Draft genome of the hookworm Oesophagostomum dentatum.</title>
        <authorList>
            <person name="Mitreva M."/>
        </authorList>
    </citation>
    <scope>NUCLEOTIDE SEQUENCE [LARGE SCALE GENOMIC DNA]</scope>
    <source>
        <strain evidence="1 2">OD-Hann</strain>
    </source>
</reference>
<dbReference type="AlphaFoldDB" id="A0A0B1TCS5"/>
<keyword evidence="2" id="KW-1185">Reference proteome</keyword>
<organism evidence="1 2">
    <name type="scientific">Oesophagostomum dentatum</name>
    <name type="common">Nodular worm</name>
    <dbReference type="NCBI Taxonomy" id="61180"/>
    <lineage>
        <taxon>Eukaryota</taxon>
        <taxon>Metazoa</taxon>
        <taxon>Ecdysozoa</taxon>
        <taxon>Nematoda</taxon>
        <taxon>Chromadorea</taxon>
        <taxon>Rhabditida</taxon>
        <taxon>Rhabditina</taxon>
        <taxon>Rhabditomorpha</taxon>
        <taxon>Strongyloidea</taxon>
        <taxon>Strongylidae</taxon>
        <taxon>Oesophagostomum</taxon>
    </lineage>
</organism>
<name>A0A0B1TCS5_OESDE</name>